<keyword evidence="4" id="KW-0238">DNA-binding</keyword>
<dbReference type="InterPro" id="IPR011006">
    <property type="entry name" value="CheY-like_superfamily"/>
</dbReference>
<dbReference type="SUPFAM" id="SSF52172">
    <property type="entry name" value="CheY-like"/>
    <property type="match status" value="1"/>
</dbReference>
<dbReference type="SMART" id="SM00850">
    <property type="entry name" value="LytTR"/>
    <property type="match status" value="1"/>
</dbReference>
<feature type="domain" description="HTH LytTR-type" evidence="3">
    <location>
        <begin position="154"/>
        <end position="261"/>
    </location>
</feature>
<dbReference type="PANTHER" id="PTHR37299:SF1">
    <property type="entry name" value="STAGE 0 SPORULATION PROTEIN A HOMOLOG"/>
    <property type="match status" value="1"/>
</dbReference>
<dbReference type="Gene3D" id="2.40.50.1020">
    <property type="entry name" value="LytTr DNA-binding domain"/>
    <property type="match status" value="1"/>
</dbReference>
<dbReference type="Pfam" id="PF00072">
    <property type="entry name" value="Response_reg"/>
    <property type="match status" value="1"/>
</dbReference>
<dbReference type="RefSeq" id="WP_262310567.1">
    <property type="nucleotide sequence ID" value="NZ_CP106679.1"/>
</dbReference>
<evidence type="ECO:0000259" key="3">
    <source>
        <dbReference type="PROSITE" id="PS50930"/>
    </source>
</evidence>
<gene>
    <name evidence="4" type="ORF">N6H18_04115</name>
</gene>
<reference evidence="4" key="1">
    <citation type="submission" date="2022-09" db="EMBL/GenBank/DDBJ databases">
        <title>Comparative genomics and taxonomic characterization of three novel marine species of genus Reichenbachiella exhibiting antioxidant and polysaccharide degradation activities.</title>
        <authorList>
            <person name="Muhammad N."/>
            <person name="Lee Y.-J."/>
            <person name="Ko J."/>
            <person name="Kim S.-G."/>
        </authorList>
    </citation>
    <scope>NUCLEOTIDE SEQUENCE</scope>
    <source>
        <strain evidence="4">BKB1-1</strain>
    </source>
</reference>
<dbReference type="InterPro" id="IPR001789">
    <property type="entry name" value="Sig_transdc_resp-reg_receiver"/>
</dbReference>
<feature type="domain" description="Response regulatory" evidence="2">
    <location>
        <begin position="2"/>
        <end position="115"/>
    </location>
</feature>
<dbReference type="Gene3D" id="3.40.50.2300">
    <property type="match status" value="1"/>
</dbReference>
<dbReference type="GO" id="GO:0003677">
    <property type="term" value="F:DNA binding"/>
    <property type="evidence" value="ECO:0007669"/>
    <property type="project" value="UniProtKB-KW"/>
</dbReference>
<dbReference type="InterPro" id="IPR046947">
    <property type="entry name" value="LytR-like"/>
</dbReference>
<name>A0ABY6CRM5_9BACT</name>
<dbReference type="SMART" id="SM00448">
    <property type="entry name" value="REC"/>
    <property type="match status" value="1"/>
</dbReference>
<sequence length="261" mass="30672">MKVLIIEDEKFAQEELKRLLAETSYDIEVLACFESIEETVEWYEENDEPDLIFMDIQLSDGLSFEIFQQAEVTCPIIFTTAFENYAIKAFKVNSIDYLLKPIEKDDLEAAIKKYDDLKNNAPHSAEEGTVSLSVDQVQQLLKLSDDQKDYKKRFIIKSGDRMRHVSVEDIAYFFAEDDYTYLVAKENAKFIISFKLDELVKMLDPNDFFRISRKYIVNIHSVKLVNKYFNSRLEVILQPETKDQILISRVRVPEFLNWLEK</sequence>
<protein>
    <submittedName>
        <fullName evidence="4">LytTR family DNA-binding domain-containing protein</fullName>
    </submittedName>
</protein>
<evidence type="ECO:0000313" key="4">
    <source>
        <dbReference type="EMBL" id="UXP33138.1"/>
    </source>
</evidence>
<organism evidence="4 5">
    <name type="scientific">Reichenbachiella agarivorans</name>
    <dbReference type="NCBI Taxonomy" id="2979464"/>
    <lineage>
        <taxon>Bacteria</taxon>
        <taxon>Pseudomonadati</taxon>
        <taxon>Bacteroidota</taxon>
        <taxon>Cytophagia</taxon>
        <taxon>Cytophagales</taxon>
        <taxon>Reichenbachiellaceae</taxon>
        <taxon>Reichenbachiella</taxon>
    </lineage>
</organism>
<evidence type="ECO:0000313" key="5">
    <source>
        <dbReference type="Proteomes" id="UP001065174"/>
    </source>
</evidence>
<accession>A0ABY6CRM5</accession>
<dbReference type="PROSITE" id="PS50110">
    <property type="entry name" value="RESPONSE_REGULATORY"/>
    <property type="match status" value="1"/>
</dbReference>
<dbReference type="PROSITE" id="PS50930">
    <property type="entry name" value="HTH_LYTTR"/>
    <property type="match status" value="1"/>
</dbReference>
<dbReference type="PANTHER" id="PTHR37299">
    <property type="entry name" value="TRANSCRIPTIONAL REGULATOR-RELATED"/>
    <property type="match status" value="1"/>
</dbReference>
<evidence type="ECO:0000259" key="2">
    <source>
        <dbReference type="PROSITE" id="PS50110"/>
    </source>
</evidence>
<keyword evidence="1" id="KW-0597">Phosphoprotein</keyword>
<dbReference type="Proteomes" id="UP001065174">
    <property type="component" value="Chromosome"/>
</dbReference>
<dbReference type="EMBL" id="CP106679">
    <property type="protein sequence ID" value="UXP33138.1"/>
    <property type="molecule type" value="Genomic_DNA"/>
</dbReference>
<proteinExistence type="predicted"/>
<dbReference type="InterPro" id="IPR007492">
    <property type="entry name" value="LytTR_DNA-bd_dom"/>
</dbReference>
<keyword evidence="5" id="KW-1185">Reference proteome</keyword>
<feature type="modified residue" description="4-aspartylphosphate" evidence="1">
    <location>
        <position position="55"/>
    </location>
</feature>
<dbReference type="Pfam" id="PF04397">
    <property type="entry name" value="LytTR"/>
    <property type="match status" value="1"/>
</dbReference>
<evidence type="ECO:0000256" key="1">
    <source>
        <dbReference type="PROSITE-ProRule" id="PRU00169"/>
    </source>
</evidence>